<feature type="transmembrane region" description="Helical" evidence="7">
    <location>
        <begin position="172"/>
        <end position="188"/>
    </location>
</feature>
<sequence length="263" mass="29490">MTSITKKIKVNGKTPSFLKVIIGLCWLGIWQLASLIVNEAILLPGPVDTISALATLMRTPQTYVIVFKTMVDIMVWLCISTLTAVVCAVFASRSKIWAMIVSPVVAVMKSVPVACFIVLVLVIFSSEMATGIISFMVVFPVTYYSLVQAILNIDKKIIDMFKIYRVGKFTRFLYLYIPCILGELRVVFRSTVGMAIKAGIAAQLIGVTKDSIGEEIYLSKLYLNMDELLAWTVLIIFICYISERIIDKIMLILQKRMYGTRTK</sequence>
<dbReference type="Gene3D" id="1.10.3720.10">
    <property type="entry name" value="MetI-like"/>
    <property type="match status" value="1"/>
</dbReference>
<dbReference type="InterPro" id="IPR035906">
    <property type="entry name" value="MetI-like_sf"/>
</dbReference>
<organism evidence="9 10">
    <name type="scientific">Hathewaya proteolytica DSM 3090</name>
    <dbReference type="NCBI Taxonomy" id="1121331"/>
    <lineage>
        <taxon>Bacteria</taxon>
        <taxon>Bacillati</taxon>
        <taxon>Bacillota</taxon>
        <taxon>Clostridia</taxon>
        <taxon>Eubacteriales</taxon>
        <taxon>Clostridiaceae</taxon>
        <taxon>Hathewaya</taxon>
    </lineage>
</organism>
<gene>
    <name evidence="9" type="ORF">SAMN02745248_02156</name>
</gene>
<feature type="transmembrane region" description="Helical" evidence="7">
    <location>
        <begin position="20"/>
        <end position="43"/>
    </location>
</feature>
<keyword evidence="4 7" id="KW-0812">Transmembrane</keyword>
<proteinExistence type="inferred from homology"/>
<dbReference type="STRING" id="1121331.SAMN02745248_02156"/>
<evidence type="ECO:0000256" key="4">
    <source>
        <dbReference type="ARBA" id="ARBA00022692"/>
    </source>
</evidence>
<reference evidence="9 10" key="1">
    <citation type="submission" date="2016-11" db="EMBL/GenBank/DDBJ databases">
        <authorList>
            <person name="Jaros S."/>
            <person name="Januszkiewicz K."/>
            <person name="Wedrychowicz H."/>
        </authorList>
    </citation>
    <scope>NUCLEOTIDE SEQUENCE [LARGE SCALE GENOMIC DNA]</scope>
    <source>
        <strain evidence="9 10">DSM 3090</strain>
    </source>
</reference>
<dbReference type="GO" id="GO:0055085">
    <property type="term" value="P:transmembrane transport"/>
    <property type="evidence" value="ECO:0007669"/>
    <property type="project" value="InterPro"/>
</dbReference>
<keyword evidence="10" id="KW-1185">Reference proteome</keyword>
<keyword evidence="3" id="KW-1003">Cell membrane</keyword>
<evidence type="ECO:0000259" key="8">
    <source>
        <dbReference type="PROSITE" id="PS50928"/>
    </source>
</evidence>
<evidence type="ECO:0000313" key="10">
    <source>
        <dbReference type="Proteomes" id="UP000183952"/>
    </source>
</evidence>
<dbReference type="PROSITE" id="PS50928">
    <property type="entry name" value="ABC_TM1"/>
    <property type="match status" value="1"/>
</dbReference>
<evidence type="ECO:0000256" key="1">
    <source>
        <dbReference type="ARBA" id="ARBA00004651"/>
    </source>
</evidence>
<evidence type="ECO:0000256" key="6">
    <source>
        <dbReference type="ARBA" id="ARBA00023136"/>
    </source>
</evidence>
<dbReference type="SUPFAM" id="SSF161098">
    <property type="entry name" value="MetI-like"/>
    <property type="match status" value="1"/>
</dbReference>
<feature type="domain" description="ABC transmembrane type-1" evidence="8">
    <location>
        <begin position="66"/>
        <end position="246"/>
    </location>
</feature>
<keyword evidence="2 7" id="KW-0813">Transport</keyword>
<evidence type="ECO:0000256" key="3">
    <source>
        <dbReference type="ARBA" id="ARBA00022475"/>
    </source>
</evidence>
<keyword evidence="6 7" id="KW-0472">Membrane</keyword>
<feature type="transmembrane region" description="Helical" evidence="7">
    <location>
        <begin position="228"/>
        <end position="246"/>
    </location>
</feature>
<name>A0A1M6QY99_9CLOT</name>
<dbReference type="InterPro" id="IPR000515">
    <property type="entry name" value="MetI-like"/>
</dbReference>
<dbReference type="EMBL" id="FRAD01000019">
    <property type="protein sequence ID" value="SHK25133.1"/>
    <property type="molecule type" value="Genomic_DNA"/>
</dbReference>
<feature type="transmembrane region" description="Helical" evidence="7">
    <location>
        <begin position="97"/>
        <end position="124"/>
    </location>
</feature>
<keyword evidence="5 7" id="KW-1133">Transmembrane helix</keyword>
<dbReference type="PANTHER" id="PTHR30151:SF0">
    <property type="entry name" value="ABC TRANSPORTER PERMEASE PROTEIN MJ0413-RELATED"/>
    <property type="match status" value="1"/>
</dbReference>
<dbReference type="PANTHER" id="PTHR30151">
    <property type="entry name" value="ALKANE SULFONATE ABC TRANSPORTER-RELATED, MEMBRANE SUBUNIT"/>
    <property type="match status" value="1"/>
</dbReference>
<comment type="similarity">
    <text evidence="7">Belongs to the binding-protein-dependent transport system permease family.</text>
</comment>
<evidence type="ECO:0000256" key="7">
    <source>
        <dbReference type="RuleBase" id="RU363032"/>
    </source>
</evidence>
<feature type="transmembrane region" description="Helical" evidence="7">
    <location>
        <begin position="130"/>
        <end position="151"/>
    </location>
</feature>
<protein>
    <submittedName>
        <fullName evidence="9">NitT/TauT family transport system permease protein</fullName>
    </submittedName>
</protein>
<accession>A0A1M6QY99</accession>
<comment type="subcellular location">
    <subcellularLocation>
        <location evidence="1 7">Cell membrane</location>
        <topology evidence="1 7">Multi-pass membrane protein</topology>
    </subcellularLocation>
</comment>
<evidence type="ECO:0000256" key="2">
    <source>
        <dbReference type="ARBA" id="ARBA00022448"/>
    </source>
</evidence>
<dbReference type="AlphaFoldDB" id="A0A1M6QY99"/>
<feature type="transmembrane region" description="Helical" evidence="7">
    <location>
        <begin position="63"/>
        <end position="90"/>
    </location>
</feature>
<evidence type="ECO:0000256" key="5">
    <source>
        <dbReference type="ARBA" id="ARBA00022989"/>
    </source>
</evidence>
<dbReference type="RefSeq" id="WP_072904088.1">
    <property type="nucleotide sequence ID" value="NZ_FRAD01000019.1"/>
</dbReference>
<dbReference type="Pfam" id="PF00528">
    <property type="entry name" value="BPD_transp_1"/>
    <property type="match status" value="1"/>
</dbReference>
<dbReference type="OrthoDB" id="308958at2"/>
<evidence type="ECO:0000313" key="9">
    <source>
        <dbReference type="EMBL" id="SHK25133.1"/>
    </source>
</evidence>
<dbReference type="Proteomes" id="UP000183952">
    <property type="component" value="Unassembled WGS sequence"/>
</dbReference>
<dbReference type="GO" id="GO:0005886">
    <property type="term" value="C:plasma membrane"/>
    <property type="evidence" value="ECO:0007669"/>
    <property type="project" value="UniProtKB-SubCell"/>
</dbReference>